<dbReference type="EMBL" id="JBHMBS010000003">
    <property type="protein sequence ID" value="MFB9675486.1"/>
    <property type="molecule type" value="Genomic_DNA"/>
</dbReference>
<sequence length="100" mass="11135">MAELVPNPLHAALGEALRTVEPLVQEIESGIEPPYRDFHEGRVWTGPAAKKFDAQLVQHRTRVRGAGEKIISDLQRALAVTPRQVSEEEAKAIKQRYGLP</sequence>
<name>A0ABV5T8T5_9ACTN</name>
<dbReference type="Proteomes" id="UP001589610">
    <property type="component" value="Unassembled WGS sequence"/>
</dbReference>
<evidence type="ECO:0000313" key="1">
    <source>
        <dbReference type="EMBL" id="MFB9675486.1"/>
    </source>
</evidence>
<dbReference type="RefSeq" id="WP_386155725.1">
    <property type="nucleotide sequence ID" value="NZ_JBHMBS010000003.1"/>
</dbReference>
<keyword evidence="2" id="KW-1185">Reference proteome</keyword>
<organism evidence="1 2">
    <name type="scientific">Streptosporangium vulgare</name>
    <dbReference type="NCBI Taxonomy" id="46190"/>
    <lineage>
        <taxon>Bacteria</taxon>
        <taxon>Bacillati</taxon>
        <taxon>Actinomycetota</taxon>
        <taxon>Actinomycetes</taxon>
        <taxon>Streptosporangiales</taxon>
        <taxon>Streptosporangiaceae</taxon>
        <taxon>Streptosporangium</taxon>
    </lineage>
</organism>
<accession>A0ABV5T8T5</accession>
<comment type="caution">
    <text evidence="1">The sequence shown here is derived from an EMBL/GenBank/DDBJ whole genome shotgun (WGS) entry which is preliminary data.</text>
</comment>
<protein>
    <submittedName>
        <fullName evidence="1">Uncharacterized protein</fullName>
    </submittedName>
</protein>
<evidence type="ECO:0000313" key="2">
    <source>
        <dbReference type="Proteomes" id="UP001589610"/>
    </source>
</evidence>
<proteinExistence type="predicted"/>
<reference evidence="1 2" key="1">
    <citation type="submission" date="2024-09" db="EMBL/GenBank/DDBJ databases">
        <authorList>
            <person name="Sun Q."/>
            <person name="Mori K."/>
        </authorList>
    </citation>
    <scope>NUCLEOTIDE SEQUENCE [LARGE SCALE GENOMIC DNA]</scope>
    <source>
        <strain evidence="1 2">JCM 3028</strain>
    </source>
</reference>
<gene>
    <name evidence="1" type="ORF">ACFFRH_08320</name>
</gene>